<comment type="subcellular location">
    <subcellularLocation>
        <location evidence="1">Cell membrane</location>
        <topology evidence="1">Single-pass membrane protein</topology>
    </subcellularLocation>
    <subcellularLocation>
        <location evidence="2">Membrane</location>
        <topology evidence="2">Single-pass type I membrane protein</topology>
    </subcellularLocation>
</comment>
<name>A0AAV0FQN0_9ASTE</name>
<dbReference type="SMART" id="SM00369">
    <property type="entry name" value="LRR_TYP"/>
    <property type="match status" value="11"/>
</dbReference>
<evidence type="ECO:0000256" key="7">
    <source>
        <dbReference type="ARBA" id="ARBA00022527"/>
    </source>
</evidence>
<dbReference type="PANTHER" id="PTHR48053:SF39">
    <property type="entry name" value="LRR RECEPTOR-LIKE SERINE_THREONINE-PROTEIN KINASE GSO1"/>
    <property type="match status" value="1"/>
</dbReference>
<keyword evidence="19" id="KW-0675">Receptor</keyword>
<dbReference type="Pfam" id="PF00560">
    <property type="entry name" value="LRR_1"/>
    <property type="match status" value="6"/>
</dbReference>
<organism evidence="27 28">
    <name type="scientific">Cuscuta epithymum</name>
    <dbReference type="NCBI Taxonomy" id="186058"/>
    <lineage>
        <taxon>Eukaryota</taxon>
        <taxon>Viridiplantae</taxon>
        <taxon>Streptophyta</taxon>
        <taxon>Embryophyta</taxon>
        <taxon>Tracheophyta</taxon>
        <taxon>Spermatophyta</taxon>
        <taxon>Magnoliopsida</taxon>
        <taxon>eudicotyledons</taxon>
        <taxon>Gunneridae</taxon>
        <taxon>Pentapetalae</taxon>
        <taxon>asterids</taxon>
        <taxon>lamiids</taxon>
        <taxon>Solanales</taxon>
        <taxon>Convolvulaceae</taxon>
        <taxon>Cuscuteae</taxon>
        <taxon>Cuscuta</taxon>
        <taxon>Cuscuta subgen. Cuscuta</taxon>
    </lineage>
</organism>
<evidence type="ECO:0000256" key="12">
    <source>
        <dbReference type="ARBA" id="ARBA00022729"/>
    </source>
</evidence>
<keyword evidence="9" id="KW-0433">Leucine-rich repeat</keyword>
<dbReference type="GO" id="GO:0051707">
    <property type="term" value="P:response to other organism"/>
    <property type="evidence" value="ECO:0007669"/>
    <property type="project" value="UniProtKB-ARBA"/>
</dbReference>
<evidence type="ECO:0000256" key="23">
    <source>
        <dbReference type="PROSITE-ProRule" id="PRU10141"/>
    </source>
</evidence>
<evidence type="ECO:0000313" key="27">
    <source>
        <dbReference type="EMBL" id="CAH9137914.1"/>
    </source>
</evidence>
<feature type="binding site" evidence="23">
    <location>
        <position position="878"/>
    </location>
    <ligand>
        <name>ATP</name>
        <dbReference type="ChEBI" id="CHEBI:30616"/>
    </ligand>
</feature>
<feature type="transmembrane region" description="Helical" evidence="24">
    <location>
        <begin position="779"/>
        <end position="801"/>
    </location>
</feature>
<dbReference type="InterPro" id="IPR017441">
    <property type="entry name" value="Protein_kinase_ATP_BS"/>
</dbReference>
<dbReference type="GO" id="GO:0005524">
    <property type="term" value="F:ATP binding"/>
    <property type="evidence" value="ECO:0007669"/>
    <property type="project" value="UniProtKB-UniRule"/>
</dbReference>
<protein>
    <recommendedName>
        <fullName evidence="5">non-specific serine/threonine protein kinase</fullName>
        <ecNumber evidence="5">2.7.11.1</ecNumber>
    </recommendedName>
</protein>
<evidence type="ECO:0000256" key="8">
    <source>
        <dbReference type="ARBA" id="ARBA00022553"/>
    </source>
</evidence>
<evidence type="ECO:0000256" key="10">
    <source>
        <dbReference type="ARBA" id="ARBA00022679"/>
    </source>
</evidence>
<evidence type="ECO:0000256" key="11">
    <source>
        <dbReference type="ARBA" id="ARBA00022692"/>
    </source>
</evidence>
<keyword evidence="20" id="KW-0325">Glycoprotein</keyword>
<evidence type="ECO:0000256" key="15">
    <source>
        <dbReference type="ARBA" id="ARBA00022777"/>
    </source>
</evidence>
<dbReference type="PROSITE" id="PS00108">
    <property type="entry name" value="PROTEIN_KINASE_ST"/>
    <property type="match status" value="1"/>
</dbReference>
<reference evidence="27" key="1">
    <citation type="submission" date="2022-07" db="EMBL/GenBank/DDBJ databases">
        <authorList>
            <person name="Macas J."/>
            <person name="Novak P."/>
            <person name="Neumann P."/>
        </authorList>
    </citation>
    <scope>NUCLEOTIDE SEQUENCE</scope>
</reference>
<evidence type="ECO:0000256" key="9">
    <source>
        <dbReference type="ARBA" id="ARBA00022614"/>
    </source>
</evidence>
<keyword evidence="13" id="KW-0677">Repeat</keyword>
<feature type="signal peptide" evidence="25">
    <location>
        <begin position="1"/>
        <end position="19"/>
    </location>
</feature>
<dbReference type="InterPro" id="IPR013210">
    <property type="entry name" value="LRR_N_plant-typ"/>
</dbReference>
<dbReference type="GO" id="GO:0005886">
    <property type="term" value="C:plasma membrane"/>
    <property type="evidence" value="ECO:0007669"/>
    <property type="project" value="UniProtKB-SubCell"/>
</dbReference>
<dbReference type="EMBL" id="CAMAPF010001002">
    <property type="protein sequence ID" value="CAH9137914.1"/>
    <property type="molecule type" value="Genomic_DNA"/>
</dbReference>
<dbReference type="Pfam" id="PF08263">
    <property type="entry name" value="LRRNT_2"/>
    <property type="match status" value="1"/>
</dbReference>
<evidence type="ECO:0000256" key="17">
    <source>
        <dbReference type="ARBA" id="ARBA00022989"/>
    </source>
</evidence>
<keyword evidence="16 23" id="KW-0067">ATP-binding</keyword>
<dbReference type="InterPro" id="IPR051716">
    <property type="entry name" value="Plant_RL_S/T_kinase"/>
</dbReference>
<keyword evidence="17 24" id="KW-1133">Transmembrane helix</keyword>
<dbReference type="FunFam" id="3.80.10.10:FF:000275">
    <property type="entry name" value="Leucine-rich repeat receptor-like protein kinase"/>
    <property type="match status" value="1"/>
</dbReference>
<evidence type="ECO:0000256" key="18">
    <source>
        <dbReference type="ARBA" id="ARBA00023136"/>
    </source>
</evidence>
<dbReference type="FunFam" id="1.10.510.10:FF:000358">
    <property type="entry name" value="Putative leucine-rich repeat receptor-like serine/threonine-protein kinase"/>
    <property type="match status" value="1"/>
</dbReference>
<dbReference type="PANTHER" id="PTHR48053">
    <property type="entry name" value="LEUCINE RICH REPEAT FAMILY PROTEIN, EXPRESSED"/>
    <property type="match status" value="1"/>
</dbReference>
<keyword evidence="18 24" id="KW-0472">Membrane</keyword>
<keyword evidence="7" id="KW-0723">Serine/threonine-protein kinase</keyword>
<dbReference type="PROSITE" id="PS51450">
    <property type="entry name" value="LRR"/>
    <property type="match status" value="1"/>
</dbReference>
<dbReference type="InterPro" id="IPR032675">
    <property type="entry name" value="LRR_dom_sf"/>
</dbReference>
<keyword evidence="11 24" id="KW-0812">Transmembrane</keyword>
<comment type="similarity">
    <text evidence="3">Belongs to the protein kinase superfamily. Ser/Thr protein kinase family.</text>
</comment>
<keyword evidence="12 25" id="KW-0732">Signal</keyword>
<dbReference type="InterPro" id="IPR000719">
    <property type="entry name" value="Prot_kinase_dom"/>
</dbReference>
<dbReference type="EC" id="2.7.11.1" evidence="5"/>
<dbReference type="Gene3D" id="1.10.510.10">
    <property type="entry name" value="Transferase(Phosphotransferase) domain 1"/>
    <property type="match status" value="1"/>
</dbReference>
<comment type="similarity">
    <text evidence="4">Belongs to the RLP family.</text>
</comment>
<keyword evidence="6" id="KW-1003">Cell membrane</keyword>
<evidence type="ECO:0000256" key="22">
    <source>
        <dbReference type="ARBA" id="ARBA00048679"/>
    </source>
</evidence>
<dbReference type="FunFam" id="3.80.10.10:FF:000095">
    <property type="entry name" value="LRR receptor-like serine/threonine-protein kinase GSO1"/>
    <property type="match status" value="2"/>
</dbReference>
<evidence type="ECO:0000259" key="26">
    <source>
        <dbReference type="PROSITE" id="PS50011"/>
    </source>
</evidence>
<evidence type="ECO:0000256" key="25">
    <source>
        <dbReference type="SAM" id="SignalP"/>
    </source>
</evidence>
<proteinExistence type="inferred from homology"/>
<dbReference type="Proteomes" id="UP001152523">
    <property type="component" value="Unassembled WGS sequence"/>
</dbReference>
<feature type="chain" id="PRO_5043347894" description="non-specific serine/threonine protein kinase" evidence="25">
    <location>
        <begin position="20"/>
        <end position="1116"/>
    </location>
</feature>
<evidence type="ECO:0000256" key="4">
    <source>
        <dbReference type="ARBA" id="ARBA00009592"/>
    </source>
</evidence>
<dbReference type="GO" id="GO:0006952">
    <property type="term" value="P:defense response"/>
    <property type="evidence" value="ECO:0007669"/>
    <property type="project" value="UniProtKB-ARBA"/>
</dbReference>
<evidence type="ECO:0000256" key="14">
    <source>
        <dbReference type="ARBA" id="ARBA00022741"/>
    </source>
</evidence>
<evidence type="ECO:0000256" key="6">
    <source>
        <dbReference type="ARBA" id="ARBA00022475"/>
    </source>
</evidence>
<dbReference type="InterPro" id="IPR011009">
    <property type="entry name" value="Kinase-like_dom_sf"/>
</dbReference>
<dbReference type="Gene3D" id="3.30.200.20">
    <property type="entry name" value="Phosphorylase Kinase, domain 1"/>
    <property type="match status" value="1"/>
</dbReference>
<evidence type="ECO:0000256" key="5">
    <source>
        <dbReference type="ARBA" id="ARBA00012513"/>
    </source>
</evidence>
<keyword evidence="15" id="KW-0418">Kinase</keyword>
<keyword evidence="8" id="KW-0597">Phosphoprotein</keyword>
<evidence type="ECO:0000256" key="21">
    <source>
        <dbReference type="ARBA" id="ARBA00047899"/>
    </source>
</evidence>
<dbReference type="AlphaFoldDB" id="A0AAV0FQN0"/>
<evidence type="ECO:0000256" key="2">
    <source>
        <dbReference type="ARBA" id="ARBA00004479"/>
    </source>
</evidence>
<sequence length="1116" mass="122787">MARITIISLLYLHHCLILAMPNPTNITTDQSSLLFLKATITSDPHRILAGNWTATTSVCGWVGVTCDYPRRQNSLRVVALNLADMDLAGVLPPQLGNLTFLSVLDLTHNRFGGHLPGGMANLRRLRVLDLGSNQFAGKIPSWFSLFPKLQVLSLAGNNFSGLVPQEALFNISGLKVLDLSKNGLKGIIQGAEMCRGLRRLRSLDLSSNGFHGPIPLSNGSDCTQLIRVYLDQNNFVGSIPKEIGRLQNLDTLILDKNHLTGEVPTEIGNLINLRIFQAAHNQIEGPLPHSIINISLLQKIVLPHNRLNGAIPTWFGNLTFLKVLALNDNKFTGFIPKEMTKLTQLEVVDLKDTGLSGPIPDGFFNISALKFVNLCGNHLYGNLAPSSAFMLPNLEKLILAQNDLSGSIPPSISNATKLTLLSLWDNYLSGAIPDSLGELKFLEALEVGGNNLTNGQPDSQELSFITSLTKCKHLKSLEVYDNPFHGMLPKSVGNFSSSFQNFHAYSCGIYGTIPLEIGNLSGLSVLSIFGNDLTGSIPVTFRGLKQLQQLDLSVNRFSAPMSSSLCELPNLGTIYLFQNQFYGPIPSCIGNLTLLIILHLGGNRLNSTLPSTLWNLKNILHLNLYSNSFGGSLSPEVGNLKAAIVIDLSENRFSGGIPDSISGLVNLINLTLAHNKFEGHIPLSIGGMLSLVTLDLSHNNLSGMIPMTFEKLTYLSIFDVSFNSLSGKIPSNGPFKNFKNQSFLFNNNEALCGDDPKFDVPPCQVNYDQRKRRRLNHKVILAFGIATVIVITFASGLIILVCLQRKGKIDKGGEEHGLLPLYSLERVSYNELLRTTDGFNYSNIIGEGASAVVYKGTYIDGINVAIKVFKLQKEWPLKSFERECKILRNLRHRNLTKVVSCCSNSEFKAMVLEYMPKGSLEQWLYDTNCFLDLILRLNIMIDVAYALEYLHHGCQMPVAHCDLKPSNVLLDEEMVGHVADFGIAKLLCNDDSFAFTTTFATLGYIAPEYGTEGLISTSCDVYSYGIMLIETFTKRRPNDVMFSEDRSLSCWVKDALCSTSGVIEVADSNLFGPNEDKHSKKTECLTIILKLGVRCCAESPKERMSIKDVVASLERV</sequence>
<feature type="domain" description="Protein kinase" evidence="26">
    <location>
        <begin position="839"/>
        <end position="1116"/>
    </location>
</feature>
<dbReference type="InterPro" id="IPR003591">
    <property type="entry name" value="Leu-rich_rpt_typical-subtyp"/>
</dbReference>
<dbReference type="PROSITE" id="PS50011">
    <property type="entry name" value="PROTEIN_KINASE_DOM"/>
    <property type="match status" value="1"/>
</dbReference>
<evidence type="ECO:0000256" key="20">
    <source>
        <dbReference type="ARBA" id="ARBA00023180"/>
    </source>
</evidence>
<keyword evidence="28" id="KW-1185">Reference proteome</keyword>
<dbReference type="Pfam" id="PF13855">
    <property type="entry name" value="LRR_8"/>
    <property type="match status" value="2"/>
</dbReference>
<evidence type="ECO:0000256" key="1">
    <source>
        <dbReference type="ARBA" id="ARBA00004162"/>
    </source>
</evidence>
<dbReference type="Pfam" id="PF00069">
    <property type="entry name" value="Pkinase"/>
    <property type="match status" value="1"/>
</dbReference>
<evidence type="ECO:0000256" key="16">
    <source>
        <dbReference type="ARBA" id="ARBA00022840"/>
    </source>
</evidence>
<feature type="transmembrane region" description="Helical" evidence="24">
    <location>
        <begin position="581"/>
        <end position="601"/>
    </location>
</feature>
<dbReference type="SUPFAM" id="SSF52047">
    <property type="entry name" value="RNI-like"/>
    <property type="match status" value="1"/>
</dbReference>
<comment type="caution">
    <text evidence="27">The sequence shown here is derived from an EMBL/GenBank/DDBJ whole genome shotgun (WGS) entry which is preliminary data.</text>
</comment>
<evidence type="ECO:0000256" key="24">
    <source>
        <dbReference type="SAM" id="Phobius"/>
    </source>
</evidence>
<dbReference type="Gene3D" id="3.80.10.10">
    <property type="entry name" value="Ribonuclease Inhibitor"/>
    <property type="match status" value="4"/>
</dbReference>
<keyword evidence="14 23" id="KW-0547">Nucleotide-binding</keyword>
<evidence type="ECO:0000256" key="3">
    <source>
        <dbReference type="ARBA" id="ARBA00008684"/>
    </source>
</evidence>
<dbReference type="SMART" id="SM00220">
    <property type="entry name" value="S_TKc"/>
    <property type="match status" value="1"/>
</dbReference>
<evidence type="ECO:0000313" key="28">
    <source>
        <dbReference type="Proteomes" id="UP001152523"/>
    </source>
</evidence>
<dbReference type="InterPro" id="IPR008271">
    <property type="entry name" value="Ser/Thr_kinase_AS"/>
</dbReference>
<gene>
    <name evidence="27" type="ORF">CEPIT_LOCUS36403</name>
</gene>
<keyword evidence="10" id="KW-0808">Transferase</keyword>
<dbReference type="SUPFAM" id="SSF56112">
    <property type="entry name" value="Protein kinase-like (PK-like)"/>
    <property type="match status" value="1"/>
</dbReference>
<evidence type="ECO:0000256" key="13">
    <source>
        <dbReference type="ARBA" id="ARBA00022737"/>
    </source>
</evidence>
<dbReference type="GO" id="GO:0004674">
    <property type="term" value="F:protein serine/threonine kinase activity"/>
    <property type="evidence" value="ECO:0007669"/>
    <property type="project" value="UniProtKB-KW"/>
</dbReference>
<evidence type="ECO:0000256" key="19">
    <source>
        <dbReference type="ARBA" id="ARBA00023170"/>
    </source>
</evidence>
<comment type="catalytic activity">
    <reaction evidence="22">
        <text>L-seryl-[protein] + ATP = O-phospho-L-seryl-[protein] + ADP + H(+)</text>
        <dbReference type="Rhea" id="RHEA:17989"/>
        <dbReference type="Rhea" id="RHEA-COMP:9863"/>
        <dbReference type="Rhea" id="RHEA-COMP:11604"/>
        <dbReference type="ChEBI" id="CHEBI:15378"/>
        <dbReference type="ChEBI" id="CHEBI:29999"/>
        <dbReference type="ChEBI" id="CHEBI:30616"/>
        <dbReference type="ChEBI" id="CHEBI:83421"/>
        <dbReference type="ChEBI" id="CHEBI:456216"/>
        <dbReference type="EC" id="2.7.11.1"/>
    </reaction>
</comment>
<dbReference type="PROSITE" id="PS00107">
    <property type="entry name" value="PROTEIN_KINASE_ATP"/>
    <property type="match status" value="1"/>
</dbReference>
<dbReference type="SUPFAM" id="SSF52058">
    <property type="entry name" value="L domain-like"/>
    <property type="match status" value="1"/>
</dbReference>
<comment type="catalytic activity">
    <reaction evidence="21">
        <text>L-threonyl-[protein] + ATP = O-phospho-L-threonyl-[protein] + ADP + H(+)</text>
        <dbReference type="Rhea" id="RHEA:46608"/>
        <dbReference type="Rhea" id="RHEA-COMP:11060"/>
        <dbReference type="Rhea" id="RHEA-COMP:11605"/>
        <dbReference type="ChEBI" id="CHEBI:15378"/>
        <dbReference type="ChEBI" id="CHEBI:30013"/>
        <dbReference type="ChEBI" id="CHEBI:30616"/>
        <dbReference type="ChEBI" id="CHEBI:61977"/>
        <dbReference type="ChEBI" id="CHEBI:456216"/>
        <dbReference type="EC" id="2.7.11.1"/>
    </reaction>
</comment>
<dbReference type="InterPro" id="IPR001611">
    <property type="entry name" value="Leu-rich_rpt"/>
</dbReference>
<accession>A0AAV0FQN0</accession>